<dbReference type="SUPFAM" id="SSF51430">
    <property type="entry name" value="NAD(P)-linked oxidoreductase"/>
    <property type="match status" value="1"/>
</dbReference>
<feature type="site" description="Lowers pKa of active site Tyr" evidence="6">
    <location>
        <position position="73"/>
    </location>
</feature>
<dbReference type="PROSITE" id="PS00798">
    <property type="entry name" value="ALDOKETO_REDUCTASE_1"/>
    <property type="match status" value="1"/>
</dbReference>
<evidence type="ECO:0000256" key="2">
    <source>
        <dbReference type="ARBA" id="ARBA00022857"/>
    </source>
</evidence>
<gene>
    <name evidence="8" type="ORF">CRD60_01875</name>
</gene>
<reference evidence="8 9" key="1">
    <citation type="submission" date="2017-10" db="EMBL/GenBank/DDBJ databases">
        <title>Bifidobacterium xylocopum sp. nov. and Bifidobacterium aemilianum sp. nov., from the carpenter bee (Xylocopa violacea) digestive tract.</title>
        <authorList>
            <person name="Alberoni D."/>
            <person name="Baffoni L."/>
            <person name="Di Gioia D."/>
            <person name="Gaggia F."/>
            <person name="Biavati B."/>
        </authorList>
    </citation>
    <scope>NUCLEOTIDE SEQUENCE [LARGE SCALE GENOMIC DNA]</scope>
    <source>
        <strain evidence="8 9">XV10</strain>
    </source>
</reference>
<dbReference type="RefSeq" id="WP_113859589.1">
    <property type="nucleotide sequence ID" value="NZ_PDCG01000001.1"/>
</dbReference>
<name>A0A366KA59_9BIFI</name>
<evidence type="ECO:0000256" key="5">
    <source>
        <dbReference type="PIRSR" id="PIRSR000097-2"/>
    </source>
</evidence>
<dbReference type="OrthoDB" id="9804790at2"/>
<feature type="binding site" evidence="5">
    <location>
        <position position="104"/>
    </location>
    <ligand>
        <name>substrate</name>
    </ligand>
</feature>
<protein>
    <submittedName>
        <fullName evidence="8">Oxidoreductase</fullName>
    </submittedName>
</protein>
<dbReference type="Gene3D" id="3.20.20.100">
    <property type="entry name" value="NADP-dependent oxidoreductase domain"/>
    <property type="match status" value="1"/>
</dbReference>
<evidence type="ECO:0000259" key="7">
    <source>
        <dbReference type="Pfam" id="PF00248"/>
    </source>
</evidence>
<accession>A0A366KA59</accession>
<evidence type="ECO:0000313" key="8">
    <source>
        <dbReference type="EMBL" id="RBP98616.1"/>
    </source>
</evidence>
<keyword evidence="9" id="KW-1185">Reference proteome</keyword>
<organism evidence="8 9">
    <name type="scientific">Bifidobacterium aemilianum</name>
    <dbReference type="NCBI Taxonomy" id="2493120"/>
    <lineage>
        <taxon>Bacteria</taxon>
        <taxon>Bacillati</taxon>
        <taxon>Actinomycetota</taxon>
        <taxon>Actinomycetes</taxon>
        <taxon>Bifidobacteriales</taxon>
        <taxon>Bifidobacteriaceae</taxon>
        <taxon>Bifidobacterium</taxon>
    </lineage>
</organism>
<comment type="similarity">
    <text evidence="1">Belongs to the aldo/keto reductase family.</text>
</comment>
<keyword evidence="3" id="KW-0560">Oxidoreductase</keyword>
<evidence type="ECO:0000256" key="6">
    <source>
        <dbReference type="PIRSR" id="PIRSR000097-3"/>
    </source>
</evidence>
<evidence type="ECO:0000313" key="9">
    <source>
        <dbReference type="Proteomes" id="UP000252530"/>
    </source>
</evidence>
<dbReference type="InterPro" id="IPR023210">
    <property type="entry name" value="NADP_OxRdtase_dom"/>
</dbReference>
<keyword evidence="2" id="KW-0521">NADP</keyword>
<dbReference type="InterPro" id="IPR018170">
    <property type="entry name" value="Aldo/ket_reductase_CS"/>
</dbReference>
<dbReference type="PRINTS" id="PR00069">
    <property type="entry name" value="ALDKETRDTASE"/>
</dbReference>
<evidence type="ECO:0000256" key="1">
    <source>
        <dbReference type="ARBA" id="ARBA00007905"/>
    </source>
</evidence>
<evidence type="ECO:0000256" key="3">
    <source>
        <dbReference type="ARBA" id="ARBA00023002"/>
    </source>
</evidence>
<feature type="domain" description="NADP-dependent oxidoreductase" evidence="7">
    <location>
        <begin position="15"/>
        <end position="255"/>
    </location>
</feature>
<dbReference type="InterPro" id="IPR036812">
    <property type="entry name" value="NAD(P)_OxRdtase_dom_sf"/>
</dbReference>
<dbReference type="AlphaFoldDB" id="A0A366KA59"/>
<dbReference type="EMBL" id="PDCG01000001">
    <property type="protein sequence ID" value="RBP98616.1"/>
    <property type="molecule type" value="Genomic_DNA"/>
</dbReference>
<sequence>MKTLPLTEHVTIPIIGFGTYQIPPEATGRAVSQAISLGYRSIDTAQAYHNEREVGQAVKASGIDRADLFITSKTKTEGYEQTLASIDDSLGRSDLDYFDLMLVHWPNGDNLGTYRALEDAYKAGKLRAIGVSNFNSEQIEDLCQQTSIAPMIDQIETSIHWQQKKMHPFLERKGIVHESWSPLAHRVDSLKEEPTLREISANHGKSITQVVLRFLTQEDIVVIPRSTNPKHIEENLDIFDFELTADEIDRVRGLDRSQPVSGWPESMMQERY</sequence>
<proteinExistence type="inferred from homology"/>
<dbReference type="Proteomes" id="UP000252530">
    <property type="component" value="Unassembled WGS sequence"/>
</dbReference>
<feature type="active site" description="Proton donor" evidence="4">
    <location>
        <position position="48"/>
    </location>
</feature>
<dbReference type="PIRSF" id="PIRSF000097">
    <property type="entry name" value="AKR"/>
    <property type="match status" value="1"/>
</dbReference>
<dbReference type="FunFam" id="3.20.20.100:FF:000015">
    <property type="entry name" value="Oxidoreductase, aldo/keto reductase family"/>
    <property type="match status" value="1"/>
</dbReference>
<dbReference type="Pfam" id="PF00248">
    <property type="entry name" value="Aldo_ket_red"/>
    <property type="match status" value="1"/>
</dbReference>
<dbReference type="PANTHER" id="PTHR43827">
    <property type="entry name" value="2,5-DIKETO-D-GLUCONIC ACID REDUCTASE"/>
    <property type="match status" value="1"/>
</dbReference>
<dbReference type="GO" id="GO:0016616">
    <property type="term" value="F:oxidoreductase activity, acting on the CH-OH group of donors, NAD or NADP as acceptor"/>
    <property type="evidence" value="ECO:0007669"/>
    <property type="project" value="UniProtKB-ARBA"/>
</dbReference>
<comment type="caution">
    <text evidence="8">The sequence shown here is derived from an EMBL/GenBank/DDBJ whole genome shotgun (WGS) entry which is preliminary data.</text>
</comment>
<dbReference type="PANTHER" id="PTHR43827:SF3">
    <property type="entry name" value="NADP-DEPENDENT OXIDOREDUCTASE DOMAIN-CONTAINING PROTEIN"/>
    <property type="match status" value="1"/>
</dbReference>
<evidence type="ECO:0000256" key="4">
    <source>
        <dbReference type="PIRSR" id="PIRSR000097-1"/>
    </source>
</evidence>
<dbReference type="InterPro" id="IPR020471">
    <property type="entry name" value="AKR"/>
</dbReference>